<dbReference type="AlphaFoldDB" id="A0A927CBI9"/>
<sequence length="172" mass="18767">MKAKFRRAGMLAAALIIVAVLMTACGGPKADISVFMMFPQNSPFNKQDELKNALQAKLGEAPTVTFSVSPIFEPQKMIVELAAGDHGIFVLPKDQFDAFKQEDGMIDLGDTLKKEDFPEGVHNGTLVGIPLKDTKLLKDAGYKGEEVVAFITVRVKDKEVKAKQVLKAMAEK</sequence>
<comment type="caution">
    <text evidence="1">The sequence shown here is derived from an EMBL/GenBank/DDBJ whole genome shotgun (WGS) entry which is preliminary data.</text>
</comment>
<dbReference type="Proteomes" id="UP000639396">
    <property type="component" value="Unassembled WGS sequence"/>
</dbReference>
<dbReference type="RefSeq" id="WP_190929183.1">
    <property type="nucleotide sequence ID" value="NZ_JACXJA010000020.1"/>
</dbReference>
<name>A0A927CBI9_9BACL</name>
<evidence type="ECO:0000313" key="1">
    <source>
        <dbReference type="EMBL" id="MBD2863557.1"/>
    </source>
</evidence>
<dbReference type="PROSITE" id="PS51257">
    <property type="entry name" value="PROKAR_LIPOPROTEIN"/>
    <property type="match status" value="1"/>
</dbReference>
<accession>A0A927CBI9</accession>
<proteinExistence type="predicted"/>
<evidence type="ECO:0000313" key="2">
    <source>
        <dbReference type="Proteomes" id="UP000639396"/>
    </source>
</evidence>
<reference evidence="1" key="1">
    <citation type="submission" date="2020-09" db="EMBL/GenBank/DDBJ databases">
        <title>A novel bacterium of genus Paenibacillus, isolated from South China Sea.</title>
        <authorList>
            <person name="Huang H."/>
            <person name="Mo K."/>
            <person name="Hu Y."/>
        </authorList>
    </citation>
    <scope>NUCLEOTIDE SEQUENCE</scope>
    <source>
        <strain evidence="1">IB182363</strain>
    </source>
</reference>
<protein>
    <submittedName>
        <fullName evidence="1">Uncharacterized protein</fullName>
    </submittedName>
</protein>
<organism evidence="1 2">
    <name type="scientific">Paenibacillus oceani</name>
    <dbReference type="NCBI Taxonomy" id="2772510"/>
    <lineage>
        <taxon>Bacteria</taxon>
        <taxon>Bacillati</taxon>
        <taxon>Bacillota</taxon>
        <taxon>Bacilli</taxon>
        <taxon>Bacillales</taxon>
        <taxon>Paenibacillaceae</taxon>
        <taxon>Paenibacillus</taxon>
    </lineage>
</organism>
<dbReference type="EMBL" id="JACXJA010000020">
    <property type="protein sequence ID" value="MBD2863557.1"/>
    <property type="molecule type" value="Genomic_DNA"/>
</dbReference>
<keyword evidence="2" id="KW-1185">Reference proteome</keyword>
<gene>
    <name evidence="1" type="ORF">IDH45_16305</name>
</gene>